<gene>
    <name evidence="3" type="ORF">NESM_000905300</name>
</gene>
<feature type="compositionally biased region" description="Polar residues" evidence="1">
    <location>
        <begin position="215"/>
        <end position="229"/>
    </location>
</feature>
<dbReference type="AlphaFoldDB" id="A0AAW0EYW9"/>
<dbReference type="Proteomes" id="UP001430356">
    <property type="component" value="Unassembled WGS sequence"/>
</dbReference>
<comment type="caution">
    <text evidence="3">The sequence shown here is derived from an EMBL/GenBank/DDBJ whole genome shotgun (WGS) entry which is preliminary data.</text>
</comment>
<keyword evidence="4" id="KW-1185">Reference proteome</keyword>
<dbReference type="EMBL" id="JAECZO010000295">
    <property type="protein sequence ID" value="KAK7199328.1"/>
    <property type="molecule type" value="Genomic_DNA"/>
</dbReference>
<feature type="region of interest" description="Disordered" evidence="1">
    <location>
        <begin position="158"/>
        <end position="184"/>
    </location>
</feature>
<accession>A0AAW0EYW9</accession>
<feature type="region of interest" description="Disordered" evidence="1">
    <location>
        <begin position="210"/>
        <end position="242"/>
    </location>
</feature>
<dbReference type="PROSITE" id="PS00028">
    <property type="entry name" value="ZINC_FINGER_C2H2_1"/>
    <property type="match status" value="1"/>
</dbReference>
<reference evidence="3 4" key="1">
    <citation type="journal article" date="2021" name="MBio">
        <title>A New Model Trypanosomatid, Novymonas esmeraldas: Genomic Perception of Its 'Candidatus Pandoraea novymonadis' Endosymbiont.</title>
        <authorList>
            <person name="Zakharova A."/>
            <person name="Saura A."/>
            <person name="Butenko A."/>
            <person name="Podesvova L."/>
            <person name="Warmusova S."/>
            <person name="Kostygov A.Y."/>
            <person name="Nenarokova A."/>
            <person name="Lukes J."/>
            <person name="Opperdoes F.R."/>
            <person name="Yurchenko V."/>
        </authorList>
    </citation>
    <scope>NUCLEOTIDE SEQUENCE [LARGE SCALE GENOMIC DNA]</scope>
    <source>
        <strain evidence="3 4">E262AT.01</strain>
    </source>
</reference>
<evidence type="ECO:0000313" key="3">
    <source>
        <dbReference type="EMBL" id="KAK7199328.1"/>
    </source>
</evidence>
<sequence length="242" mass="26933">MPLPPCPRYYYPAAAGYAECATRVSTVITAWYDLTRDSFCLKLNVALKSMAYELRHMHTALRWCPYPGCMQSFSDATPYTAHVRTEHAAQLASRIAASRAVDLDDLIKNEHLEWIYLLGREHRSYIDITRNRADVKFILGPYAHVGPRPPPPFLPATNEEAVDPANGRPWTVPSQDSAHCPPSRPFAPLYHPHVAGPSVAQYAAQQGLWVPPSTQPDLTTPSVQSYVPTTPTPAPQHLAPRQ</sequence>
<feature type="domain" description="C2H2-type" evidence="2">
    <location>
        <begin position="64"/>
        <end position="87"/>
    </location>
</feature>
<name>A0AAW0EYW9_9TRYP</name>
<evidence type="ECO:0000256" key="1">
    <source>
        <dbReference type="SAM" id="MobiDB-lite"/>
    </source>
</evidence>
<organism evidence="3 4">
    <name type="scientific">Novymonas esmeraldas</name>
    <dbReference type="NCBI Taxonomy" id="1808958"/>
    <lineage>
        <taxon>Eukaryota</taxon>
        <taxon>Discoba</taxon>
        <taxon>Euglenozoa</taxon>
        <taxon>Kinetoplastea</taxon>
        <taxon>Metakinetoplastina</taxon>
        <taxon>Trypanosomatida</taxon>
        <taxon>Trypanosomatidae</taxon>
        <taxon>Novymonas</taxon>
    </lineage>
</organism>
<evidence type="ECO:0000259" key="2">
    <source>
        <dbReference type="PROSITE" id="PS00028"/>
    </source>
</evidence>
<protein>
    <recommendedName>
        <fullName evidence="2">C2H2-type domain-containing protein</fullName>
    </recommendedName>
</protein>
<proteinExistence type="predicted"/>
<evidence type="ECO:0000313" key="4">
    <source>
        <dbReference type="Proteomes" id="UP001430356"/>
    </source>
</evidence>
<dbReference type="InterPro" id="IPR013087">
    <property type="entry name" value="Znf_C2H2_type"/>
</dbReference>